<gene>
    <name evidence="15" type="ORF">PEVE_00013435</name>
</gene>
<dbReference type="PROSITE" id="PS50178">
    <property type="entry name" value="ZF_FYVE"/>
    <property type="match status" value="1"/>
</dbReference>
<feature type="domain" description="FYVE-type" evidence="13">
    <location>
        <begin position="975"/>
        <end position="1035"/>
    </location>
</feature>
<dbReference type="InterPro" id="IPR016130">
    <property type="entry name" value="Tyr_Pase_AS"/>
</dbReference>
<keyword evidence="5 11" id="KW-0863">Zinc-finger</keyword>
<accession>A0ABN8L9M6</accession>
<keyword evidence="7" id="KW-0862">Zinc</keyword>
<dbReference type="InterPro" id="IPR017455">
    <property type="entry name" value="Znf_FYVE-rel"/>
</dbReference>
<comment type="caution">
    <text evidence="15">The sequence shown here is derived from an EMBL/GenBank/DDBJ whole genome shotgun (WGS) entry which is preliminary data.</text>
</comment>
<dbReference type="SUPFAM" id="SSF57903">
    <property type="entry name" value="FYVE/PHD zinc finger"/>
    <property type="match status" value="1"/>
</dbReference>
<dbReference type="CDD" id="cd15733">
    <property type="entry name" value="FYVE_MTMR4"/>
    <property type="match status" value="1"/>
</dbReference>
<dbReference type="Gene3D" id="3.30.40.10">
    <property type="entry name" value="Zinc/RING finger domain, C3HC4 (zinc finger)"/>
    <property type="match status" value="1"/>
</dbReference>
<keyword evidence="4" id="KW-0479">Metal-binding</keyword>
<dbReference type="SUPFAM" id="SSF50729">
    <property type="entry name" value="PH domain-like"/>
    <property type="match status" value="1"/>
</dbReference>
<keyword evidence="9" id="KW-0472">Membrane</keyword>
<dbReference type="SUPFAM" id="SSF52799">
    <property type="entry name" value="(Phosphotyrosine protein) phosphatases II"/>
    <property type="match status" value="1"/>
</dbReference>
<dbReference type="InterPro" id="IPR030564">
    <property type="entry name" value="Myotubularin"/>
</dbReference>
<keyword evidence="6" id="KW-0378">Hydrolase</keyword>
<dbReference type="InterPro" id="IPR046978">
    <property type="entry name" value="MTMR4_FYVE"/>
</dbReference>
<evidence type="ECO:0000256" key="12">
    <source>
        <dbReference type="SAM" id="MobiDB-lite"/>
    </source>
</evidence>
<evidence type="ECO:0000256" key="10">
    <source>
        <dbReference type="ARBA" id="ARBA00032571"/>
    </source>
</evidence>
<evidence type="ECO:0000259" key="13">
    <source>
        <dbReference type="PROSITE" id="PS50178"/>
    </source>
</evidence>
<dbReference type="EMBL" id="CALNXI010000002">
    <property type="protein sequence ID" value="CAH3013682.1"/>
    <property type="molecule type" value="Genomic_DNA"/>
</dbReference>
<keyword evidence="8" id="KW-0443">Lipid metabolism</keyword>
<dbReference type="PANTHER" id="PTHR10807:SF75">
    <property type="entry name" value="PHOSPHATIDYLINOSITOL-3-PHOSPHATE PHOSPHATASE"/>
    <property type="match status" value="1"/>
</dbReference>
<comment type="subcellular location">
    <subcellularLocation>
        <location evidence="1">Membrane</location>
    </subcellularLocation>
</comment>
<dbReference type="Pfam" id="PF01363">
    <property type="entry name" value="FYVE"/>
    <property type="match status" value="1"/>
</dbReference>
<evidence type="ECO:0000256" key="3">
    <source>
        <dbReference type="ARBA" id="ARBA00012903"/>
    </source>
</evidence>
<dbReference type="PANTHER" id="PTHR10807">
    <property type="entry name" value="MYOTUBULARIN-RELATED"/>
    <property type="match status" value="1"/>
</dbReference>
<dbReference type="PROSITE" id="PS51339">
    <property type="entry name" value="PPASE_MYOTUBULARIN"/>
    <property type="match status" value="1"/>
</dbReference>
<evidence type="ECO:0000313" key="15">
    <source>
        <dbReference type="EMBL" id="CAH3013682.1"/>
    </source>
</evidence>
<feature type="compositionally biased region" description="Low complexity" evidence="12">
    <location>
        <begin position="786"/>
        <end position="803"/>
    </location>
</feature>
<feature type="compositionally biased region" description="Polar residues" evidence="12">
    <location>
        <begin position="831"/>
        <end position="865"/>
    </location>
</feature>
<evidence type="ECO:0000313" key="16">
    <source>
        <dbReference type="Proteomes" id="UP001159427"/>
    </source>
</evidence>
<feature type="region of interest" description="Disordered" evidence="12">
    <location>
        <begin position="816"/>
        <end position="865"/>
    </location>
</feature>
<evidence type="ECO:0000256" key="2">
    <source>
        <dbReference type="ARBA" id="ARBA00007471"/>
    </source>
</evidence>
<evidence type="ECO:0000256" key="1">
    <source>
        <dbReference type="ARBA" id="ARBA00004370"/>
    </source>
</evidence>
<dbReference type="InterPro" id="IPR013083">
    <property type="entry name" value="Znf_RING/FYVE/PHD"/>
</dbReference>
<evidence type="ECO:0000259" key="14">
    <source>
        <dbReference type="PROSITE" id="PS51339"/>
    </source>
</evidence>
<evidence type="ECO:0000256" key="5">
    <source>
        <dbReference type="ARBA" id="ARBA00022771"/>
    </source>
</evidence>
<organism evidence="15 16">
    <name type="scientific">Porites evermanni</name>
    <dbReference type="NCBI Taxonomy" id="104178"/>
    <lineage>
        <taxon>Eukaryota</taxon>
        <taxon>Metazoa</taxon>
        <taxon>Cnidaria</taxon>
        <taxon>Anthozoa</taxon>
        <taxon>Hexacorallia</taxon>
        <taxon>Scleractinia</taxon>
        <taxon>Fungiina</taxon>
        <taxon>Poritidae</taxon>
        <taxon>Porites</taxon>
    </lineage>
</organism>
<comment type="similarity">
    <text evidence="2">Belongs to the protein-tyrosine phosphatase family. Non-receptor class myotubularin subfamily.</text>
</comment>
<sequence length="1052" mass="117859">MNVKSHLAFPSRLPNQRDKIANFHLSTFSWMFSKDDNATQVPFPELNGESVQYLERTSDAVLALSNFRLFIRFKDSFVNIPLRLIECVEMKDLVLMDINCKDARSFRIVFDNNEQCLNCSYHLTQCISPLSRIEDLFAFAFYAWCTDGKQSNSAEEEEFTSFCQRDAEQYSFMSEVRRMGFDNLRDAWRITDLNSNFELCCTYPKLHIVPAKITDKEMEAVGKFRTSGRFPSVVWRHMTNGAVIARCSQPEVGWFGWRSPEDEALLHAIGAACAMDSAASSLKKQLLKELGKTNLLSNGHIDGICNGDMTGNGDDDSVRDNKVTCESEVAEQPKVLIVDARAYSAAVVNRAKGGGCECEEYYPGCEVLFMNLANIHTIRKSFQSLRTLCLGPRDSPNWWSSLEKTNWLHHISLLMKATNVVVNAIDKEQRPVVVHCSDGWDRTTQLVALAELMLDPYYRTIEGFQVLVTREWLEFGHRFADRCGHGHNQDENQRCPVFLQWLDCVHQLTRQFPCSFEFNESFLVKLAQHAYSCLFGTFLCNSESERLKANIFKRTFSLWSLLKLKNKEFKNFLYSSSSEQVLQASCQPRCLQLWSAVYLANPTPYSETVLENGDTSDYGDSVSSACVTPVSPVFPSVNSSIEQEEEALQTCHVTASKSDGNLMCKDCLKHQQALDDNRKQLFDSLDRNLKSKSCPECRTDISDNDIPQSTPIAKDAVALESKSVYVSAQSDSCLRSVGDVESSMSSSTQTVILDSTEGDSAIENGLESSEKTSSEGLTEETQQMTSVVEEQSSLQEEGLQESSDVGQCMVETVHGSSFSKGIPSDEEVTECSENSQGTPAKSSSNLTLTGSTHEATPSTSTLRPNSSEFFTRYLDIDGLTYVSDPVQERLQQIEMAHQAKVEALQRQLLDTQRRRMTSTEGGTVGRTSDLADEVCSLPESSVSGEQPPLSLGSGDEGSWIQVEESEAQPTLWVPDHAATNCAKCDTQFWIANRKHHCRNCGLVFCGTCSEKRLPLPEEQLYDPVRVCLACFEKLVTLQERENEKTVNEGTIK</sequence>
<proteinExistence type="inferred from homology"/>
<keyword evidence="16" id="KW-1185">Reference proteome</keyword>
<dbReference type="SMART" id="SM00064">
    <property type="entry name" value="FYVE"/>
    <property type="match status" value="1"/>
</dbReference>
<dbReference type="Pfam" id="PF06602">
    <property type="entry name" value="Myotub-related"/>
    <property type="match status" value="1"/>
</dbReference>
<evidence type="ECO:0000256" key="8">
    <source>
        <dbReference type="ARBA" id="ARBA00023098"/>
    </source>
</evidence>
<evidence type="ECO:0000256" key="7">
    <source>
        <dbReference type="ARBA" id="ARBA00022833"/>
    </source>
</evidence>
<feature type="domain" description="Myotubularin phosphatase" evidence="14">
    <location>
        <begin position="166"/>
        <end position="598"/>
    </location>
</feature>
<dbReference type="InterPro" id="IPR000306">
    <property type="entry name" value="Znf_FYVE"/>
</dbReference>
<dbReference type="EC" id="3.1.3.95" evidence="3"/>
<protein>
    <recommendedName>
        <fullName evidence="3">phosphatidylinositol-3,5-bisphosphate 3-phosphatase</fullName>
        <ecNumber evidence="3">3.1.3.95</ecNumber>
    </recommendedName>
    <alternativeName>
        <fullName evidence="10">Phosphatidylinositol-3,5-bisphosphate 3-phosphatase</fullName>
    </alternativeName>
</protein>
<dbReference type="PROSITE" id="PS00383">
    <property type="entry name" value="TYR_PHOSPHATASE_1"/>
    <property type="match status" value="1"/>
</dbReference>
<dbReference type="InterPro" id="IPR010569">
    <property type="entry name" value="Myotubularin-like_Pase_dom"/>
</dbReference>
<feature type="region of interest" description="Disordered" evidence="12">
    <location>
        <begin position="738"/>
        <end position="804"/>
    </location>
</feature>
<dbReference type="Proteomes" id="UP001159427">
    <property type="component" value="Unassembled WGS sequence"/>
</dbReference>
<name>A0ABN8L9M6_9CNID</name>
<evidence type="ECO:0000256" key="4">
    <source>
        <dbReference type="ARBA" id="ARBA00022723"/>
    </source>
</evidence>
<reference evidence="15 16" key="1">
    <citation type="submission" date="2022-05" db="EMBL/GenBank/DDBJ databases">
        <authorList>
            <consortium name="Genoscope - CEA"/>
            <person name="William W."/>
        </authorList>
    </citation>
    <scope>NUCLEOTIDE SEQUENCE [LARGE SCALE GENOMIC DNA]</scope>
</reference>
<feature type="compositionally biased region" description="Polar residues" evidence="12">
    <location>
        <begin position="774"/>
        <end position="785"/>
    </location>
</feature>
<evidence type="ECO:0000256" key="11">
    <source>
        <dbReference type="PROSITE-ProRule" id="PRU00091"/>
    </source>
</evidence>
<dbReference type="InterPro" id="IPR003595">
    <property type="entry name" value="Tyr_Pase_cat"/>
</dbReference>
<evidence type="ECO:0000256" key="6">
    <source>
        <dbReference type="ARBA" id="ARBA00022801"/>
    </source>
</evidence>
<evidence type="ECO:0000256" key="9">
    <source>
        <dbReference type="ARBA" id="ARBA00023136"/>
    </source>
</evidence>
<dbReference type="InterPro" id="IPR029021">
    <property type="entry name" value="Prot-tyrosine_phosphatase-like"/>
</dbReference>
<dbReference type="SMART" id="SM00404">
    <property type="entry name" value="PTPc_motif"/>
    <property type="match status" value="1"/>
</dbReference>
<dbReference type="InterPro" id="IPR011011">
    <property type="entry name" value="Znf_FYVE_PHD"/>
</dbReference>